<keyword evidence="3 7" id="KW-0396">Initiation factor</keyword>
<dbReference type="PANTHER" id="PTHR11960">
    <property type="entry name" value="EUKARYOTIC TRANSLATION INITIATION FACTOR 4E RELATED"/>
    <property type="match status" value="1"/>
</dbReference>
<feature type="region of interest" description="Disordered" evidence="8">
    <location>
        <begin position="361"/>
        <end position="396"/>
    </location>
</feature>
<reference evidence="10 11" key="1">
    <citation type="journal article" date="2023" name="bioRxiv">
        <title>Conserved and derived expression patterns and positive selection on dental genes reveal complex evolutionary context of ever-growing rodent molars.</title>
        <authorList>
            <person name="Calamari Z.T."/>
            <person name="Song A."/>
            <person name="Cohen E."/>
            <person name="Akter M."/>
            <person name="Roy R.D."/>
            <person name="Hallikas O."/>
            <person name="Christensen M.M."/>
            <person name="Li P."/>
            <person name="Marangoni P."/>
            <person name="Jernvall J."/>
            <person name="Klein O.D."/>
        </authorList>
    </citation>
    <scope>NUCLEOTIDE SEQUENCE [LARGE SCALE GENOMIC DNA]</scope>
    <source>
        <strain evidence="10">V071</strain>
    </source>
</reference>
<feature type="compositionally biased region" description="Basic and acidic residues" evidence="8">
    <location>
        <begin position="366"/>
        <end position="389"/>
    </location>
</feature>
<feature type="region of interest" description="Disordered" evidence="8">
    <location>
        <begin position="860"/>
        <end position="915"/>
    </location>
</feature>
<evidence type="ECO:0000256" key="8">
    <source>
        <dbReference type="SAM" id="MobiDB-lite"/>
    </source>
</evidence>
<dbReference type="InterPro" id="IPR023398">
    <property type="entry name" value="TIF_eIF4e-like"/>
</dbReference>
<organism evidence="10 11">
    <name type="scientific">Myodes glareolus</name>
    <name type="common">Bank vole</name>
    <name type="synonym">Clethrionomys glareolus</name>
    <dbReference type="NCBI Taxonomy" id="447135"/>
    <lineage>
        <taxon>Eukaryota</taxon>
        <taxon>Metazoa</taxon>
        <taxon>Chordata</taxon>
        <taxon>Craniata</taxon>
        <taxon>Vertebrata</taxon>
        <taxon>Euteleostomi</taxon>
        <taxon>Mammalia</taxon>
        <taxon>Eutheria</taxon>
        <taxon>Euarchontoglires</taxon>
        <taxon>Glires</taxon>
        <taxon>Rodentia</taxon>
        <taxon>Myomorpha</taxon>
        <taxon>Muroidea</taxon>
        <taxon>Cricetidae</taxon>
        <taxon>Arvicolinae</taxon>
        <taxon>Myodes</taxon>
    </lineage>
</organism>
<keyword evidence="11" id="KW-1185">Reference proteome</keyword>
<dbReference type="Proteomes" id="UP001488838">
    <property type="component" value="Unassembled WGS sequence"/>
</dbReference>
<keyword evidence="6 7" id="KW-0648">Protein biosynthesis</keyword>
<name>A0AAW0I9X3_MYOGA</name>
<protein>
    <submittedName>
        <fullName evidence="10">Uncharacterized protein</fullName>
    </submittedName>
</protein>
<sequence>MADWVLLGDSTLTHKTCNGALDFVELNNKEHMVPGSVVPMASDLSPCAANIPVAETHNAHLPDRLFKENNQFLRKQKKMFSNYFPPIQRNQIKIQLVQEGEHPNRLDPKNPVYAEETSPSVIVNGFSERLQASHIQKIWPHSENLVGSHARSITVHLALGFYNMDETTVHSICHDNRNTKCRKMLHGFLEKRKNRRSFLGVDPVILLWQVILSQVASEVLLSKQSKQHFKEISKSVIHLANNDGIEGNESAMLNMGQTSVSQCTVLMGKIKEKPSIQTRINLRIPRKVQLQKCLLKSSLSPEERDLMLIPHFGLSVPRKIRFWPVLAIQAALAAARGGPTEIWKVGIRERGRSSCRLNRGAYWGRDNSEGHPPKDKQVQEGEHPNRLDPKNPVYAEETSPSVIVNGFSERPRASHIQRIRPHSENLVQTRSRRKENVSKEGKIRENLHPTMDGDTDGDPHWSTELSLQEIKPIPKASWMTKNLRVDSLDNSKWIKDINTKPDTLNLAEKKASTLPPLLIYLILGTSLMLVSALHSFIVFTYIYLMIYVPFPVLSSQDWNSWETARWACDMTPTALCPVPSAAVLNVDFAVLSVLYLHIQGQLLLHCPVDVGATLLSAATDGGPGQLSHLPSVWAGGKYDTLELNICIISIKHSGLLSFRNGTCDRSSSPKLVDTFIPMRKLEREVQEGEYPNRLDPQNPVYAEETSPSVIVNGFSERLRASHIQRIRPNSENLFWNNSPSWCRRRFEKPVGRTSTYPSIDRKLNHIWNVHVNSHSVYTVLHSSQQPVRTFIWRGMEIETETHIGALNLAPKVQMRSTRRENVSKEVRITRGASTYRDGVCEVSDVLSNTRHTPAMGCCLGMSPEQQGNQRGERGTAKARRKEGRREGRERVTGDREKRDVEECESRGTVVSSQHTSNDDVSMAYDLHDGIEPMWEDEKNKRGGRWLITLNKQQRRSDLDRFWLETLLCLIGESFDDYSDDVCGAVVNVRAKGKDLFLLHSVQERVLLFLFIKQEEKHEEERGDEKQEEEEAILKERSILTTSSRLSTPPPYPFRKEQAFERQKLNRTKQDRVRQGKSPHVEAGHEVRKLVPLVVLDQAQEGPFEIRSHLDDKRMCAICREARCDEGHVERPTEGRDGVYGLLVVQEGECPNRLDPQNPVYAEETSPSVIVHGFSERLRASHIQRIRPHSENLAPFAIAAFRALAASFLGLQELPAAVVQPAGVLCMDPVRSVGLRAAPYWDILESGGFETKGTANFTFADEAEL</sequence>
<evidence type="ECO:0000256" key="9">
    <source>
        <dbReference type="SAM" id="Phobius"/>
    </source>
</evidence>
<evidence type="ECO:0000313" key="10">
    <source>
        <dbReference type="EMBL" id="KAK7811249.1"/>
    </source>
</evidence>
<evidence type="ECO:0000256" key="6">
    <source>
        <dbReference type="ARBA" id="ARBA00022917"/>
    </source>
</evidence>
<dbReference type="PANTHER" id="PTHR11960:SF14">
    <property type="entry name" value="EUKARYOTIC TRANSLATION INITIATION FACTOR 4E"/>
    <property type="match status" value="1"/>
</dbReference>
<feature type="compositionally biased region" description="Basic and acidic residues" evidence="8">
    <location>
        <begin position="883"/>
        <end position="905"/>
    </location>
</feature>
<proteinExistence type="inferred from homology"/>
<dbReference type="Gene3D" id="3.30.760.10">
    <property type="entry name" value="RNA Cap, Translation Initiation Factor Eif4e"/>
    <property type="match status" value="1"/>
</dbReference>
<dbReference type="SUPFAM" id="SSF55418">
    <property type="entry name" value="eIF4e-like"/>
    <property type="match status" value="1"/>
</dbReference>
<gene>
    <name evidence="10" type="ORF">U0070_027211</name>
</gene>
<dbReference type="GO" id="GO:0016281">
    <property type="term" value="C:eukaryotic translation initiation factor 4F complex"/>
    <property type="evidence" value="ECO:0007669"/>
    <property type="project" value="TreeGrafter"/>
</dbReference>
<feature type="transmembrane region" description="Helical" evidence="9">
    <location>
        <begin position="517"/>
        <end position="544"/>
    </location>
</feature>
<keyword evidence="5 7" id="KW-0694">RNA-binding</keyword>
<keyword evidence="2" id="KW-0963">Cytoplasm</keyword>
<dbReference type="GO" id="GO:0003743">
    <property type="term" value="F:translation initiation factor activity"/>
    <property type="evidence" value="ECO:0007669"/>
    <property type="project" value="UniProtKB-KW"/>
</dbReference>
<comment type="similarity">
    <text evidence="1 7">Belongs to the eukaryotic initiation factor 4E family.</text>
</comment>
<evidence type="ECO:0000256" key="2">
    <source>
        <dbReference type="ARBA" id="ARBA00022490"/>
    </source>
</evidence>
<evidence type="ECO:0000256" key="5">
    <source>
        <dbReference type="ARBA" id="ARBA00022884"/>
    </source>
</evidence>
<dbReference type="Pfam" id="PF01652">
    <property type="entry name" value="IF4E"/>
    <property type="match status" value="1"/>
</dbReference>
<keyword evidence="9" id="KW-1133">Transmembrane helix</keyword>
<evidence type="ECO:0000313" key="11">
    <source>
        <dbReference type="Proteomes" id="UP001488838"/>
    </source>
</evidence>
<evidence type="ECO:0000256" key="7">
    <source>
        <dbReference type="RuleBase" id="RU004374"/>
    </source>
</evidence>
<evidence type="ECO:0000256" key="1">
    <source>
        <dbReference type="ARBA" id="ARBA00009860"/>
    </source>
</evidence>
<dbReference type="InterPro" id="IPR001040">
    <property type="entry name" value="TIF_eIF_4E"/>
</dbReference>
<dbReference type="GO" id="GO:0000340">
    <property type="term" value="F:RNA 7-methylguanosine cap binding"/>
    <property type="evidence" value="ECO:0007669"/>
    <property type="project" value="TreeGrafter"/>
</dbReference>
<dbReference type="AlphaFoldDB" id="A0AAW0I9X3"/>
<evidence type="ECO:0000256" key="4">
    <source>
        <dbReference type="ARBA" id="ARBA00022845"/>
    </source>
</evidence>
<keyword evidence="4" id="KW-0810">Translation regulation</keyword>
<keyword evidence="9" id="KW-0472">Membrane</keyword>
<dbReference type="GO" id="GO:0006417">
    <property type="term" value="P:regulation of translation"/>
    <property type="evidence" value="ECO:0007669"/>
    <property type="project" value="UniProtKB-KW"/>
</dbReference>
<accession>A0AAW0I9X3</accession>
<evidence type="ECO:0000256" key="3">
    <source>
        <dbReference type="ARBA" id="ARBA00022540"/>
    </source>
</evidence>
<comment type="caution">
    <text evidence="10">The sequence shown here is derived from an EMBL/GenBank/DDBJ whole genome shotgun (WGS) entry which is preliminary data.</text>
</comment>
<dbReference type="EMBL" id="JBBHLL010000177">
    <property type="protein sequence ID" value="KAK7811249.1"/>
    <property type="molecule type" value="Genomic_DNA"/>
</dbReference>
<keyword evidence="9" id="KW-0812">Transmembrane</keyword>